<sequence length="227" mass="26196">MNPPHLDRSGSERFFFRTGGSVKPGFLARSISIEKFITIPHIEYSMCRISNIEVAILGLLCEMPRYGYEIEKTIEERNMRNWTEIGFSSIYYVLKKLEEKELIRSKVEVVGNKPPRKVYTVTDEGYSVMKENVKQLLSSFERVISAFDLGLMNMSLLGTGEVIECFGTYLRSIDDTLVFLNDSKREMEGFGLPKHVIALATRPLAHVHTERKWVEDYRNVLEKEESI</sequence>
<accession>A0A7G9YFI3</accession>
<dbReference type="InterPro" id="IPR036390">
    <property type="entry name" value="WH_DNA-bd_sf"/>
</dbReference>
<evidence type="ECO:0000313" key="2">
    <source>
        <dbReference type="EMBL" id="QNO46767.1"/>
    </source>
</evidence>
<protein>
    <recommendedName>
        <fullName evidence="1">Transcription regulator PadR N-terminal domain-containing protein</fullName>
    </recommendedName>
</protein>
<dbReference type="PANTHER" id="PTHR43252">
    <property type="entry name" value="TRANSCRIPTIONAL REGULATOR YQJI"/>
    <property type="match status" value="1"/>
</dbReference>
<evidence type="ECO:0000259" key="1">
    <source>
        <dbReference type="Pfam" id="PF03551"/>
    </source>
</evidence>
<reference evidence="2" key="1">
    <citation type="submission" date="2020-06" db="EMBL/GenBank/DDBJ databases">
        <title>Unique genomic features of the anaerobic methanotrophic archaea.</title>
        <authorList>
            <person name="Chadwick G.L."/>
            <person name="Skennerton C.T."/>
            <person name="Laso-Perez R."/>
            <person name="Leu A.O."/>
            <person name="Speth D.R."/>
            <person name="Yu H."/>
            <person name="Morgan-Lang C."/>
            <person name="Hatzenpichler R."/>
            <person name="Goudeau D."/>
            <person name="Malmstrom R."/>
            <person name="Brazelton W.J."/>
            <person name="Woyke T."/>
            <person name="Hallam S.J."/>
            <person name="Tyson G.W."/>
            <person name="Wegener G."/>
            <person name="Boetius A."/>
            <person name="Orphan V."/>
        </authorList>
    </citation>
    <scope>NUCLEOTIDE SEQUENCE</scope>
</reference>
<dbReference type="Pfam" id="PF03551">
    <property type="entry name" value="PadR"/>
    <property type="match status" value="1"/>
</dbReference>
<dbReference type="SUPFAM" id="SSF46785">
    <property type="entry name" value="Winged helix' DNA-binding domain"/>
    <property type="match status" value="1"/>
</dbReference>
<organism evidence="2">
    <name type="scientific">Candidatus Methanogaster sp. ANME-2c ERB4</name>
    <dbReference type="NCBI Taxonomy" id="2759911"/>
    <lineage>
        <taxon>Archaea</taxon>
        <taxon>Methanobacteriati</taxon>
        <taxon>Methanobacteriota</taxon>
        <taxon>Stenosarchaea group</taxon>
        <taxon>Methanomicrobia</taxon>
        <taxon>Methanosarcinales</taxon>
        <taxon>ANME-2 cluster</taxon>
        <taxon>Candidatus Methanogasteraceae</taxon>
        <taxon>Candidatus Methanogaster</taxon>
    </lineage>
</organism>
<name>A0A7G9YFI3_9EURY</name>
<feature type="domain" description="Transcription regulator PadR N-terminal" evidence="1">
    <location>
        <begin position="56"/>
        <end position="130"/>
    </location>
</feature>
<dbReference type="InterPro" id="IPR036388">
    <property type="entry name" value="WH-like_DNA-bd_sf"/>
</dbReference>
<proteinExistence type="predicted"/>
<dbReference type="EMBL" id="MT631217">
    <property type="protein sequence ID" value="QNO46767.1"/>
    <property type="molecule type" value="Genomic_DNA"/>
</dbReference>
<gene>
    <name evidence="2" type="ORF">DEIDBPHB_00016</name>
</gene>
<dbReference type="InterPro" id="IPR005149">
    <property type="entry name" value="Tscrpt_reg_PadR_N"/>
</dbReference>
<dbReference type="PANTHER" id="PTHR43252:SF6">
    <property type="entry name" value="NEGATIVE TRANSCRIPTION REGULATOR PADR"/>
    <property type="match status" value="1"/>
</dbReference>
<dbReference type="AlphaFoldDB" id="A0A7G9YFI3"/>
<dbReference type="Gene3D" id="1.10.10.10">
    <property type="entry name" value="Winged helix-like DNA-binding domain superfamily/Winged helix DNA-binding domain"/>
    <property type="match status" value="1"/>
</dbReference>